<evidence type="ECO:0000256" key="1">
    <source>
        <dbReference type="ARBA" id="ARBA00006987"/>
    </source>
</evidence>
<evidence type="ECO:0008006" key="5">
    <source>
        <dbReference type="Google" id="ProtNLM"/>
    </source>
</evidence>
<dbReference type="AlphaFoldDB" id="A0A254TJ93"/>
<dbReference type="PANTHER" id="PTHR42928:SF5">
    <property type="entry name" value="BLR1237 PROTEIN"/>
    <property type="match status" value="1"/>
</dbReference>
<feature type="chain" id="PRO_5013327372" description="MFS transporter" evidence="2">
    <location>
        <begin position="24"/>
        <end position="329"/>
    </location>
</feature>
<evidence type="ECO:0000256" key="2">
    <source>
        <dbReference type="SAM" id="SignalP"/>
    </source>
</evidence>
<comment type="similarity">
    <text evidence="1">Belongs to the UPF0065 (bug) family.</text>
</comment>
<dbReference type="EMBL" id="LSTO01000001">
    <property type="protein sequence ID" value="OWW20663.1"/>
    <property type="molecule type" value="Genomic_DNA"/>
</dbReference>
<dbReference type="PANTHER" id="PTHR42928">
    <property type="entry name" value="TRICARBOXYLATE-BINDING PROTEIN"/>
    <property type="match status" value="1"/>
</dbReference>
<keyword evidence="4" id="KW-1185">Reference proteome</keyword>
<dbReference type="SUPFAM" id="SSF53850">
    <property type="entry name" value="Periplasmic binding protein-like II"/>
    <property type="match status" value="1"/>
</dbReference>
<feature type="signal peptide" evidence="2">
    <location>
        <begin position="1"/>
        <end position="23"/>
    </location>
</feature>
<dbReference type="Proteomes" id="UP000197535">
    <property type="component" value="Unassembled WGS sequence"/>
</dbReference>
<evidence type="ECO:0000313" key="3">
    <source>
        <dbReference type="EMBL" id="OWW20663.1"/>
    </source>
</evidence>
<dbReference type="Gene3D" id="3.40.190.150">
    <property type="entry name" value="Bordetella uptake gene, domain 1"/>
    <property type="match status" value="1"/>
</dbReference>
<dbReference type="InterPro" id="IPR042100">
    <property type="entry name" value="Bug_dom1"/>
</dbReference>
<dbReference type="PIRSF" id="PIRSF017082">
    <property type="entry name" value="YflP"/>
    <property type="match status" value="1"/>
</dbReference>
<organism evidence="3 4">
    <name type="scientific">Noviherbaspirillum denitrificans</name>
    <dbReference type="NCBI Taxonomy" id="1968433"/>
    <lineage>
        <taxon>Bacteria</taxon>
        <taxon>Pseudomonadati</taxon>
        <taxon>Pseudomonadota</taxon>
        <taxon>Betaproteobacteria</taxon>
        <taxon>Burkholderiales</taxon>
        <taxon>Oxalobacteraceae</taxon>
        <taxon>Noviherbaspirillum</taxon>
    </lineage>
</organism>
<dbReference type="CDD" id="cd13578">
    <property type="entry name" value="PBP2_Bug27"/>
    <property type="match status" value="1"/>
</dbReference>
<name>A0A254TJ93_9BURK</name>
<dbReference type="Gene3D" id="3.40.190.10">
    <property type="entry name" value="Periplasmic binding protein-like II"/>
    <property type="match status" value="1"/>
</dbReference>
<keyword evidence="2" id="KW-0732">Signal</keyword>
<proteinExistence type="inferred from homology"/>
<comment type="caution">
    <text evidence="3">The sequence shown here is derived from an EMBL/GenBank/DDBJ whole genome shotgun (WGS) entry which is preliminary data.</text>
</comment>
<gene>
    <name evidence="3" type="ORF">AYR66_15400</name>
</gene>
<accession>A0A254TJ93</accession>
<reference evidence="3 4" key="1">
    <citation type="submission" date="2016-02" db="EMBL/GenBank/DDBJ databases">
        <authorList>
            <person name="Wen L."/>
            <person name="He K."/>
            <person name="Yang H."/>
        </authorList>
    </citation>
    <scope>NUCLEOTIDE SEQUENCE [LARGE SCALE GENOMIC DNA]</scope>
    <source>
        <strain evidence="3 4">TSA40</strain>
    </source>
</reference>
<protein>
    <recommendedName>
        <fullName evidence="5">MFS transporter</fullName>
    </recommendedName>
</protein>
<evidence type="ECO:0000313" key="4">
    <source>
        <dbReference type="Proteomes" id="UP000197535"/>
    </source>
</evidence>
<dbReference type="Pfam" id="PF03401">
    <property type="entry name" value="TctC"/>
    <property type="match status" value="1"/>
</dbReference>
<sequence length="329" mass="34964">METVMIRAVRNLALSICAGLVMAAPAIANTSAYPNQPIRIVVPYAPGGFNDTIARLVGKKLQDSWGQPVIVDNRPGGGTILGLTNAAKSPPDGYTLAVVGFPTVANQFLHKKLTYDTNKDFTPVVLGAYSPNLLVVRADSPIKSLKDFIAAAKAKPGKLNYASAGNGTSNHLTMEYFKSVAGIDLTQVPYKGSAPMITDLLGGQVDIMFDNAPHVMPHVKAGKLRALAITSEKRSPLLPDVPTVSELGFPDFVVSVWYGFSAPAGTPPEIIAKLNGEINKILKADDIKKAFVDAGVDPLGGSTQQFDTYFKSQSARWGKVIKDANVVAD</sequence>
<dbReference type="InterPro" id="IPR005064">
    <property type="entry name" value="BUG"/>
</dbReference>